<name>A0A212DE09_CEREH</name>
<reference evidence="2 3" key="1">
    <citation type="journal article" date="2018" name="Mol. Genet. Genomics">
        <title>The red deer Cervus elaphus genome CerEla1.0: sequencing, annotating, genes, and chromosomes.</title>
        <authorList>
            <person name="Bana N.A."/>
            <person name="Nyiri A."/>
            <person name="Nagy J."/>
            <person name="Frank K."/>
            <person name="Nagy T."/>
            <person name="Steger V."/>
            <person name="Schiller M."/>
            <person name="Lakatos P."/>
            <person name="Sugar L."/>
            <person name="Horn P."/>
            <person name="Barta E."/>
            <person name="Orosz L."/>
        </authorList>
    </citation>
    <scope>NUCLEOTIDE SEQUENCE [LARGE SCALE GENOMIC DNA]</scope>
    <source>
        <strain evidence="2">Hungarian</strain>
    </source>
</reference>
<evidence type="ECO:0000256" key="1">
    <source>
        <dbReference type="SAM" id="Phobius"/>
    </source>
</evidence>
<dbReference type="AlphaFoldDB" id="A0A212DE09"/>
<sequence length="64" mass="7240">AVCFHSASSYADHLQLSSSIALRKDFCWERQQVTHKQLTRILGAAYLVFLPFSFIATPTIPLML</sequence>
<keyword evidence="1" id="KW-0812">Transmembrane</keyword>
<gene>
    <name evidence="2" type="ORF">Celaphus_00004560</name>
</gene>
<feature type="transmembrane region" description="Helical" evidence="1">
    <location>
        <begin position="41"/>
        <end position="63"/>
    </location>
</feature>
<dbReference type="Proteomes" id="UP000242450">
    <property type="component" value="Chromosome 4"/>
</dbReference>
<dbReference type="EMBL" id="MKHE01000004">
    <property type="protein sequence ID" value="OWK16483.1"/>
    <property type="molecule type" value="Genomic_DNA"/>
</dbReference>
<feature type="non-terminal residue" evidence="2">
    <location>
        <position position="1"/>
    </location>
</feature>
<keyword evidence="1" id="KW-1133">Transmembrane helix</keyword>
<comment type="caution">
    <text evidence="2">The sequence shown here is derived from an EMBL/GenBank/DDBJ whole genome shotgun (WGS) entry which is preliminary data.</text>
</comment>
<protein>
    <submittedName>
        <fullName evidence="2">Uncharacterized protein</fullName>
    </submittedName>
</protein>
<accession>A0A212DE09</accession>
<keyword evidence="3" id="KW-1185">Reference proteome</keyword>
<feature type="non-terminal residue" evidence="2">
    <location>
        <position position="64"/>
    </location>
</feature>
<evidence type="ECO:0000313" key="2">
    <source>
        <dbReference type="EMBL" id="OWK16483.1"/>
    </source>
</evidence>
<evidence type="ECO:0000313" key="3">
    <source>
        <dbReference type="Proteomes" id="UP000242450"/>
    </source>
</evidence>
<keyword evidence="1" id="KW-0472">Membrane</keyword>
<proteinExistence type="predicted"/>
<organism evidence="2 3">
    <name type="scientific">Cervus elaphus hippelaphus</name>
    <name type="common">European red deer</name>
    <dbReference type="NCBI Taxonomy" id="46360"/>
    <lineage>
        <taxon>Eukaryota</taxon>
        <taxon>Metazoa</taxon>
        <taxon>Chordata</taxon>
        <taxon>Craniata</taxon>
        <taxon>Vertebrata</taxon>
        <taxon>Euteleostomi</taxon>
        <taxon>Mammalia</taxon>
        <taxon>Eutheria</taxon>
        <taxon>Laurasiatheria</taxon>
        <taxon>Artiodactyla</taxon>
        <taxon>Ruminantia</taxon>
        <taxon>Pecora</taxon>
        <taxon>Cervidae</taxon>
        <taxon>Cervinae</taxon>
        <taxon>Cervus</taxon>
    </lineage>
</organism>